<dbReference type="RefSeq" id="WP_147179354.1">
    <property type="nucleotide sequence ID" value="NZ_BJZP01000005.1"/>
</dbReference>
<feature type="transmembrane region" description="Helical" evidence="1">
    <location>
        <begin position="28"/>
        <end position="46"/>
    </location>
</feature>
<dbReference type="AlphaFoldDB" id="A0A512HGL4"/>
<name>A0A512HGL4_9HYPH</name>
<evidence type="ECO:0000256" key="1">
    <source>
        <dbReference type="SAM" id="Phobius"/>
    </source>
</evidence>
<dbReference type="Proteomes" id="UP000321717">
    <property type="component" value="Unassembled WGS sequence"/>
</dbReference>
<feature type="transmembrane region" description="Helical" evidence="1">
    <location>
        <begin position="58"/>
        <end position="85"/>
    </location>
</feature>
<proteinExistence type="predicted"/>
<sequence length="99" mass="10287">MFLAMVTVLALAASELHQRGHLESSKAFAIGGSLALANLALGVAGLRTRHRIAWGVYLLASLMTVVLIGSANPVSALVTLTPIWMGAGLEFMSATPSLL</sequence>
<accession>A0A512HGL4</accession>
<keyword evidence="3" id="KW-1185">Reference proteome</keyword>
<gene>
    <name evidence="2" type="ORF">RNA01_15200</name>
</gene>
<reference evidence="2 3" key="1">
    <citation type="submission" date="2019-07" db="EMBL/GenBank/DDBJ databases">
        <title>Whole genome shotgun sequence of Rhizobium naphthalenivorans NBRC 107585.</title>
        <authorList>
            <person name="Hosoyama A."/>
            <person name="Uohara A."/>
            <person name="Ohji S."/>
            <person name="Ichikawa N."/>
        </authorList>
    </citation>
    <scope>NUCLEOTIDE SEQUENCE [LARGE SCALE GENOMIC DNA]</scope>
    <source>
        <strain evidence="2 3">NBRC 107585</strain>
    </source>
</reference>
<protein>
    <submittedName>
        <fullName evidence="2">Uncharacterized protein</fullName>
    </submittedName>
</protein>
<keyword evidence="1" id="KW-0812">Transmembrane</keyword>
<keyword evidence="1" id="KW-1133">Transmembrane helix</keyword>
<dbReference type="EMBL" id="BJZP01000005">
    <property type="protein sequence ID" value="GEO84588.1"/>
    <property type="molecule type" value="Genomic_DNA"/>
</dbReference>
<keyword evidence="1" id="KW-0472">Membrane</keyword>
<organism evidence="2 3">
    <name type="scientific">Ciceribacter naphthalenivorans</name>
    <dbReference type="NCBI Taxonomy" id="1118451"/>
    <lineage>
        <taxon>Bacteria</taxon>
        <taxon>Pseudomonadati</taxon>
        <taxon>Pseudomonadota</taxon>
        <taxon>Alphaproteobacteria</taxon>
        <taxon>Hyphomicrobiales</taxon>
        <taxon>Rhizobiaceae</taxon>
        <taxon>Ciceribacter</taxon>
    </lineage>
</organism>
<evidence type="ECO:0000313" key="2">
    <source>
        <dbReference type="EMBL" id="GEO84588.1"/>
    </source>
</evidence>
<comment type="caution">
    <text evidence="2">The sequence shown here is derived from an EMBL/GenBank/DDBJ whole genome shotgun (WGS) entry which is preliminary data.</text>
</comment>
<evidence type="ECO:0000313" key="3">
    <source>
        <dbReference type="Proteomes" id="UP000321717"/>
    </source>
</evidence>